<dbReference type="EMBL" id="AVOT02004611">
    <property type="protein sequence ID" value="MBW0476834.1"/>
    <property type="molecule type" value="Genomic_DNA"/>
</dbReference>
<feature type="compositionally biased region" description="Polar residues" evidence="1">
    <location>
        <begin position="22"/>
        <end position="40"/>
    </location>
</feature>
<feature type="compositionally biased region" description="Basic and acidic residues" evidence="1">
    <location>
        <begin position="9"/>
        <end position="21"/>
    </location>
</feature>
<evidence type="ECO:0000313" key="3">
    <source>
        <dbReference type="Proteomes" id="UP000765509"/>
    </source>
</evidence>
<protein>
    <submittedName>
        <fullName evidence="2">Uncharacterized protein</fullName>
    </submittedName>
</protein>
<comment type="caution">
    <text evidence="2">The sequence shown here is derived from an EMBL/GenBank/DDBJ whole genome shotgun (WGS) entry which is preliminary data.</text>
</comment>
<reference evidence="2" key="1">
    <citation type="submission" date="2021-03" db="EMBL/GenBank/DDBJ databases">
        <title>Draft genome sequence of rust myrtle Austropuccinia psidii MF-1, a brazilian biotype.</title>
        <authorList>
            <person name="Quecine M.C."/>
            <person name="Pachon D.M.R."/>
            <person name="Bonatelli M.L."/>
            <person name="Correr F.H."/>
            <person name="Franceschini L.M."/>
            <person name="Leite T.F."/>
            <person name="Margarido G.R.A."/>
            <person name="Almeida C.A."/>
            <person name="Ferrarezi J.A."/>
            <person name="Labate C.A."/>
        </authorList>
    </citation>
    <scope>NUCLEOTIDE SEQUENCE</scope>
    <source>
        <strain evidence="2">MF-1</strain>
    </source>
</reference>
<dbReference type="OrthoDB" id="5582182at2759"/>
<evidence type="ECO:0000313" key="2">
    <source>
        <dbReference type="EMBL" id="MBW0476834.1"/>
    </source>
</evidence>
<accession>A0A9Q3C1X2</accession>
<evidence type="ECO:0000256" key="1">
    <source>
        <dbReference type="SAM" id="MobiDB-lite"/>
    </source>
</evidence>
<dbReference type="AlphaFoldDB" id="A0A9Q3C1X2"/>
<feature type="region of interest" description="Disordered" evidence="1">
    <location>
        <begin position="1"/>
        <end position="63"/>
    </location>
</feature>
<keyword evidence="3" id="KW-1185">Reference proteome</keyword>
<gene>
    <name evidence="2" type="ORF">O181_016549</name>
</gene>
<organism evidence="2 3">
    <name type="scientific">Austropuccinia psidii MF-1</name>
    <dbReference type="NCBI Taxonomy" id="1389203"/>
    <lineage>
        <taxon>Eukaryota</taxon>
        <taxon>Fungi</taxon>
        <taxon>Dikarya</taxon>
        <taxon>Basidiomycota</taxon>
        <taxon>Pucciniomycotina</taxon>
        <taxon>Pucciniomycetes</taxon>
        <taxon>Pucciniales</taxon>
        <taxon>Sphaerophragmiaceae</taxon>
        <taxon>Austropuccinia</taxon>
    </lineage>
</organism>
<dbReference type="Proteomes" id="UP000765509">
    <property type="component" value="Unassembled WGS sequence"/>
</dbReference>
<name>A0A9Q3C1X2_9BASI</name>
<sequence>MDINLELNTRYHEMQKEKGGNQEKSPPVTGSNSFRTSQDSSSEKPHHKNNKKGKYFQRSKDMPHASFLNKDNKLFGYEKERSIKEGLCTHCGGKNPVLKCFKRP</sequence>
<feature type="compositionally biased region" description="Basic residues" evidence="1">
    <location>
        <begin position="45"/>
        <end position="57"/>
    </location>
</feature>
<proteinExistence type="predicted"/>